<dbReference type="EMBL" id="JACGWZ010000006">
    <property type="protein sequence ID" value="MBA8826935.1"/>
    <property type="molecule type" value="Genomic_DNA"/>
</dbReference>
<dbReference type="Pfam" id="PF19873">
    <property type="entry name" value="DUF6346"/>
    <property type="match status" value="1"/>
</dbReference>
<evidence type="ECO:0000313" key="3">
    <source>
        <dbReference type="Proteomes" id="UP000569329"/>
    </source>
</evidence>
<keyword evidence="3" id="KW-1185">Reference proteome</keyword>
<dbReference type="InterPro" id="IPR045927">
    <property type="entry name" value="DUF6346"/>
</dbReference>
<feature type="transmembrane region" description="Helical" evidence="1">
    <location>
        <begin position="14"/>
        <end position="34"/>
    </location>
</feature>
<dbReference type="Proteomes" id="UP000569329">
    <property type="component" value="Unassembled WGS sequence"/>
</dbReference>
<evidence type="ECO:0000256" key="1">
    <source>
        <dbReference type="SAM" id="Phobius"/>
    </source>
</evidence>
<gene>
    <name evidence="2" type="ORF">FHX42_004314</name>
</gene>
<accession>A0A839E518</accession>
<keyword evidence="1" id="KW-0472">Membrane</keyword>
<keyword evidence="1" id="KW-1133">Transmembrane helix</keyword>
<protein>
    <submittedName>
        <fullName evidence="2">Uncharacterized protein</fullName>
    </submittedName>
</protein>
<sequence>MSTPEMTVRIVREIVLLAVGVVFSFQYFCGPTLFRYGRVRCDGARVCCFPECRFTGPVTDSLEPDSENITGLWWLCTGEVHWDDGAVERREFSYSPLRGDKTGRTMRVVEREFPDTGGPTYTRVHRASFGPAPVRGGAVAIFTGLAGGVTGGMAGDRLFRRIRGKSAKLPEA</sequence>
<evidence type="ECO:0000313" key="2">
    <source>
        <dbReference type="EMBL" id="MBA8826935.1"/>
    </source>
</evidence>
<reference evidence="2 3" key="1">
    <citation type="submission" date="2020-07" db="EMBL/GenBank/DDBJ databases">
        <title>Sequencing the genomes of 1000 actinobacteria strains.</title>
        <authorList>
            <person name="Klenk H.-P."/>
        </authorList>
    </citation>
    <scope>NUCLEOTIDE SEQUENCE [LARGE SCALE GENOMIC DNA]</scope>
    <source>
        <strain evidence="2 3">DSM 45975</strain>
    </source>
</reference>
<comment type="caution">
    <text evidence="2">The sequence shown here is derived from an EMBL/GenBank/DDBJ whole genome shotgun (WGS) entry which is preliminary data.</text>
</comment>
<dbReference type="AlphaFoldDB" id="A0A839E518"/>
<proteinExistence type="predicted"/>
<organism evidence="2 3">
    <name type="scientific">Halosaccharopolyspora lacisalsi</name>
    <dbReference type="NCBI Taxonomy" id="1000566"/>
    <lineage>
        <taxon>Bacteria</taxon>
        <taxon>Bacillati</taxon>
        <taxon>Actinomycetota</taxon>
        <taxon>Actinomycetes</taxon>
        <taxon>Pseudonocardiales</taxon>
        <taxon>Pseudonocardiaceae</taxon>
        <taxon>Halosaccharopolyspora</taxon>
    </lineage>
</organism>
<name>A0A839E518_9PSEU</name>
<keyword evidence="1" id="KW-0812">Transmembrane</keyword>